<keyword evidence="5" id="KW-0472">Membrane</keyword>
<keyword evidence="8" id="KW-1185">Reference proteome</keyword>
<dbReference type="Gene3D" id="3.40.50.720">
    <property type="entry name" value="NAD(P)-binding Rossmann-like Domain"/>
    <property type="match status" value="1"/>
</dbReference>
<keyword evidence="5" id="KW-1133">Transmembrane helix</keyword>
<organism evidence="7 8">
    <name type="scientific">Aspergillus carbonarius (strain ITEM 5010)</name>
    <dbReference type="NCBI Taxonomy" id="602072"/>
    <lineage>
        <taxon>Eukaryota</taxon>
        <taxon>Fungi</taxon>
        <taxon>Dikarya</taxon>
        <taxon>Ascomycota</taxon>
        <taxon>Pezizomycotina</taxon>
        <taxon>Eurotiomycetes</taxon>
        <taxon>Eurotiomycetidae</taxon>
        <taxon>Eurotiales</taxon>
        <taxon>Aspergillaceae</taxon>
        <taxon>Aspergillus</taxon>
        <taxon>Aspergillus subgen. Circumdati</taxon>
    </lineage>
</organism>
<dbReference type="SUPFAM" id="SSF51735">
    <property type="entry name" value="NAD(P)-binding Rossmann-fold domains"/>
    <property type="match status" value="1"/>
</dbReference>
<sequence>MFISDYDPDEGLSSSVARGPDPRVFDKPPYFDTTIQKGYELQDLGPVGGEDQGNASTVTERLLTEEGPFPWKNQQGTSTTDAAHPLFPPLPSYGPPSLISSVQYIVIRCVSFVLSLVFLSTIILGALVHTASASVSQLRHQIGGQASPPPRQFDAEERSRRVERNQAFRKWSYRQEKEVDEEGLDECPPLEGGKDPIVCDVAYYARRVGLDVETFKVQTEDGFVLTLWHVYNPQEYTPLPPKARRPRGPHVFTGQKNPETSRSPRKYPVLLMHGLLQSAGAFCANDDDSLAFFLCKSGYDVWLGNNRCGMVPEHTTLSQSDPRMWTWTIQQMGVLDLPALVSRVLFETGFDKLGLVCHSQGSAETFIALAKDQRPELGERISVFCALAPAVYAGPLVERVYFRFMRIIPPLVFRAFFGIHAFIPFMMTVHRRLHPRIYGTLGYYVFSFLFGWKDARWDRGLRDRMFQFAPVYVSAETMRWWLGGECFASQKCILATHEVTLAEAAEDRRVERGQEDALRSDTAWYGPQAPPFALWIAGSDGLVDGQRLLHRLQNGREPHVRVVHAKVIAEYEHLDVLWAMDAIEQVGQEVLITSPDDPLVPHPMDKFNPDIDIPDLTGQVFLITGGTAGLGASTTLRLAQHHASKIYITGRNGPAAEALIASIGNTSTTTTTITFLPCDFTSFASVHSAAQTFQARESRLDVLICNAGVMATPPSLTTDGYESQFGINHLSHALLIRSLLPLLRSSSPSPRIVLLTSLAWQMHPPGGIDFDGLITPMECKLGGSWVRYGQSKFANVVYARELSRRVAGVEVVSVHPGVVRTGLVEAMSWGKYAFVWATNLGRFVTPDEGCWNTIWAATGRAGGRVNGGFYEPVGVLSRTVEGRGKTEWLDEVGGRLWEWTEGVLGGFGFGLERIA</sequence>
<feature type="region of interest" description="Disordered" evidence="4">
    <location>
        <begin position="1"/>
        <end position="25"/>
    </location>
</feature>
<dbReference type="Pfam" id="PF04083">
    <property type="entry name" value="Abhydro_lipase"/>
    <property type="match status" value="1"/>
</dbReference>
<evidence type="ECO:0000256" key="2">
    <source>
        <dbReference type="ARBA" id="ARBA00022857"/>
    </source>
</evidence>
<dbReference type="Gene3D" id="3.40.50.1820">
    <property type="entry name" value="alpha/beta hydrolase"/>
    <property type="match status" value="1"/>
</dbReference>
<dbReference type="SUPFAM" id="SSF53474">
    <property type="entry name" value="alpha/beta-Hydrolases"/>
    <property type="match status" value="1"/>
</dbReference>
<dbReference type="AlphaFoldDB" id="A0A1R3RAJ0"/>
<protein>
    <recommendedName>
        <fullName evidence="6">Partial AB-hydrolase lipase domain-containing protein</fullName>
    </recommendedName>
</protein>
<feature type="transmembrane region" description="Helical" evidence="5">
    <location>
        <begin position="105"/>
        <end position="128"/>
    </location>
</feature>
<proteinExistence type="inferred from homology"/>
<dbReference type="GO" id="GO:0006629">
    <property type="term" value="P:lipid metabolic process"/>
    <property type="evidence" value="ECO:0007669"/>
    <property type="project" value="InterPro"/>
</dbReference>
<keyword evidence="3" id="KW-0560">Oxidoreductase</keyword>
<accession>A0A1R3RAJ0</accession>
<dbReference type="PANTHER" id="PTHR24320">
    <property type="entry name" value="RETINOL DEHYDROGENASE"/>
    <property type="match status" value="1"/>
</dbReference>
<reference evidence="8" key="1">
    <citation type="journal article" date="2017" name="Genome Biol.">
        <title>Comparative genomics reveals high biological diversity and specific adaptations in the industrially and medically important fungal genus Aspergillus.</title>
        <authorList>
            <person name="de Vries R.P."/>
            <person name="Riley R."/>
            <person name="Wiebenga A."/>
            <person name="Aguilar-Osorio G."/>
            <person name="Amillis S."/>
            <person name="Uchima C.A."/>
            <person name="Anderluh G."/>
            <person name="Asadollahi M."/>
            <person name="Askin M."/>
            <person name="Barry K."/>
            <person name="Battaglia E."/>
            <person name="Bayram O."/>
            <person name="Benocci T."/>
            <person name="Braus-Stromeyer S.A."/>
            <person name="Caldana C."/>
            <person name="Canovas D."/>
            <person name="Cerqueira G.C."/>
            <person name="Chen F."/>
            <person name="Chen W."/>
            <person name="Choi C."/>
            <person name="Clum A."/>
            <person name="Dos Santos R.A."/>
            <person name="Damasio A.R."/>
            <person name="Diallinas G."/>
            <person name="Emri T."/>
            <person name="Fekete E."/>
            <person name="Flipphi M."/>
            <person name="Freyberg S."/>
            <person name="Gallo A."/>
            <person name="Gournas C."/>
            <person name="Habgood R."/>
            <person name="Hainaut M."/>
            <person name="Harispe M.L."/>
            <person name="Henrissat B."/>
            <person name="Hilden K.S."/>
            <person name="Hope R."/>
            <person name="Hossain A."/>
            <person name="Karabika E."/>
            <person name="Karaffa L."/>
            <person name="Karanyi Z."/>
            <person name="Krasevec N."/>
            <person name="Kuo A."/>
            <person name="Kusch H."/>
            <person name="LaButti K."/>
            <person name="Lagendijk E.L."/>
            <person name="Lapidus A."/>
            <person name="Levasseur A."/>
            <person name="Lindquist E."/>
            <person name="Lipzen A."/>
            <person name="Logrieco A.F."/>
            <person name="MacCabe A."/>
            <person name="Maekelae M.R."/>
            <person name="Malavazi I."/>
            <person name="Melin P."/>
            <person name="Meyer V."/>
            <person name="Mielnichuk N."/>
            <person name="Miskei M."/>
            <person name="Molnar A.P."/>
            <person name="Mule G."/>
            <person name="Ngan C.Y."/>
            <person name="Orejas M."/>
            <person name="Orosz E."/>
            <person name="Ouedraogo J.P."/>
            <person name="Overkamp K.M."/>
            <person name="Park H.-S."/>
            <person name="Perrone G."/>
            <person name="Piumi F."/>
            <person name="Punt P.J."/>
            <person name="Ram A.F."/>
            <person name="Ramon A."/>
            <person name="Rauscher S."/>
            <person name="Record E."/>
            <person name="Riano-Pachon D.M."/>
            <person name="Robert V."/>
            <person name="Roehrig J."/>
            <person name="Ruller R."/>
            <person name="Salamov A."/>
            <person name="Salih N.S."/>
            <person name="Samson R.A."/>
            <person name="Sandor E."/>
            <person name="Sanguinetti M."/>
            <person name="Schuetze T."/>
            <person name="Sepcic K."/>
            <person name="Shelest E."/>
            <person name="Sherlock G."/>
            <person name="Sophianopoulou V."/>
            <person name="Squina F.M."/>
            <person name="Sun H."/>
            <person name="Susca A."/>
            <person name="Todd R.B."/>
            <person name="Tsang A."/>
            <person name="Unkles S.E."/>
            <person name="van de Wiele N."/>
            <person name="van Rossen-Uffink D."/>
            <person name="Oliveira J.V."/>
            <person name="Vesth T.C."/>
            <person name="Visser J."/>
            <person name="Yu J.-H."/>
            <person name="Zhou M."/>
            <person name="Andersen M.R."/>
            <person name="Archer D.B."/>
            <person name="Baker S.E."/>
            <person name="Benoit I."/>
            <person name="Brakhage A.A."/>
            <person name="Braus G.H."/>
            <person name="Fischer R."/>
            <person name="Frisvad J.C."/>
            <person name="Goldman G.H."/>
            <person name="Houbraken J."/>
            <person name="Oakley B."/>
            <person name="Pocsi I."/>
            <person name="Scazzocchio C."/>
            <person name="Seiboth B."/>
            <person name="vanKuyk P.A."/>
            <person name="Wortman J."/>
            <person name="Dyer P.S."/>
            <person name="Grigoriev I.V."/>
        </authorList>
    </citation>
    <scope>NUCLEOTIDE SEQUENCE [LARGE SCALE GENOMIC DNA]</scope>
    <source>
        <strain evidence="8">ITEM 5010</strain>
    </source>
</reference>
<evidence type="ECO:0000313" key="7">
    <source>
        <dbReference type="EMBL" id="OOF91504.1"/>
    </source>
</evidence>
<evidence type="ECO:0000256" key="5">
    <source>
        <dbReference type="SAM" id="Phobius"/>
    </source>
</evidence>
<comment type="similarity">
    <text evidence="1">Belongs to the short-chain dehydrogenases/reductases (SDR) family.</text>
</comment>
<evidence type="ECO:0000259" key="6">
    <source>
        <dbReference type="Pfam" id="PF04083"/>
    </source>
</evidence>
<evidence type="ECO:0000313" key="8">
    <source>
        <dbReference type="Proteomes" id="UP000188318"/>
    </source>
</evidence>
<dbReference type="InterPro" id="IPR036291">
    <property type="entry name" value="NAD(P)-bd_dom_sf"/>
</dbReference>
<feature type="compositionally biased region" description="Acidic residues" evidence="4">
    <location>
        <begin position="1"/>
        <end position="10"/>
    </location>
</feature>
<dbReference type="Proteomes" id="UP000188318">
    <property type="component" value="Unassembled WGS sequence"/>
</dbReference>
<dbReference type="OMA" id="KCILATH"/>
<dbReference type="Pfam" id="PF00106">
    <property type="entry name" value="adh_short"/>
    <property type="match status" value="1"/>
</dbReference>
<dbReference type="GO" id="GO:0016491">
    <property type="term" value="F:oxidoreductase activity"/>
    <property type="evidence" value="ECO:0007669"/>
    <property type="project" value="UniProtKB-KW"/>
</dbReference>
<evidence type="ECO:0000256" key="4">
    <source>
        <dbReference type="SAM" id="MobiDB-lite"/>
    </source>
</evidence>
<gene>
    <name evidence="7" type="ORF">ASPCADRAFT_518335</name>
</gene>
<evidence type="ECO:0000256" key="1">
    <source>
        <dbReference type="ARBA" id="ARBA00006484"/>
    </source>
</evidence>
<dbReference type="InterPro" id="IPR006693">
    <property type="entry name" value="AB_hydrolase_lipase"/>
</dbReference>
<dbReference type="STRING" id="602072.A0A1R3RAJ0"/>
<keyword evidence="2" id="KW-0521">NADP</keyword>
<dbReference type="EMBL" id="KV907510">
    <property type="protein sequence ID" value="OOF91504.1"/>
    <property type="molecule type" value="Genomic_DNA"/>
</dbReference>
<dbReference type="OrthoDB" id="6130531at2759"/>
<dbReference type="PRINTS" id="PR00081">
    <property type="entry name" value="GDHRDH"/>
</dbReference>
<dbReference type="FunFam" id="3.40.50.1820:FF:000193">
    <property type="entry name" value="Ab-hydrolase associated lipase"/>
    <property type="match status" value="1"/>
</dbReference>
<dbReference type="InterPro" id="IPR029058">
    <property type="entry name" value="AB_hydrolase_fold"/>
</dbReference>
<feature type="domain" description="Partial AB-hydrolase lipase" evidence="6">
    <location>
        <begin position="201"/>
        <end position="285"/>
    </location>
</feature>
<dbReference type="PANTHER" id="PTHR24320:SF154">
    <property type="entry name" value="OXIDOREDUCTASE, SHORT-CHAIN DEHYDROGENASE_REDUCTASE FAMILY (AFU_ORTHOLOGUE AFUA_2G04560)"/>
    <property type="match status" value="1"/>
</dbReference>
<name>A0A1R3RAJ0_ASPC5</name>
<keyword evidence="5" id="KW-0812">Transmembrane</keyword>
<evidence type="ECO:0000256" key="3">
    <source>
        <dbReference type="ARBA" id="ARBA00023002"/>
    </source>
</evidence>
<dbReference type="VEuPathDB" id="FungiDB:ASPCADRAFT_518335"/>
<dbReference type="InterPro" id="IPR002347">
    <property type="entry name" value="SDR_fam"/>
</dbReference>